<keyword evidence="10" id="KW-1185">Reference proteome</keyword>
<proteinExistence type="predicted"/>
<feature type="region of interest" description="Disordered" evidence="5">
    <location>
        <begin position="124"/>
        <end position="180"/>
    </location>
</feature>
<dbReference type="EMBL" id="BAABAZ010000006">
    <property type="protein sequence ID" value="GAA4284328.1"/>
    <property type="molecule type" value="Genomic_DNA"/>
</dbReference>
<feature type="signal peptide" evidence="7">
    <location>
        <begin position="1"/>
        <end position="31"/>
    </location>
</feature>
<keyword evidence="6" id="KW-0472">Membrane</keyword>
<name>A0ABP8EK53_9MICO</name>
<comment type="caution">
    <text evidence="9">The sequence shown here is derived from an EMBL/GenBank/DDBJ whole genome shotgun (WGS) entry which is preliminary data.</text>
</comment>
<evidence type="ECO:0000256" key="2">
    <source>
        <dbReference type="ARBA" id="ARBA00022723"/>
    </source>
</evidence>
<feature type="domain" description="CopC" evidence="8">
    <location>
        <begin position="32"/>
        <end position="125"/>
    </location>
</feature>
<dbReference type="SUPFAM" id="SSF81296">
    <property type="entry name" value="E set domains"/>
    <property type="match status" value="1"/>
</dbReference>
<evidence type="ECO:0000256" key="4">
    <source>
        <dbReference type="ARBA" id="ARBA00023008"/>
    </source>
</evidence>
<dbReference type="InterPro" id="IPR014755">
    <property type="entry name" value="Cu-Rt/internalin_Ig-like"/>
</dbReference>
<evidence type="ECO:0000256" key="7">
    <source>
        <dbReference type="SAM" id="SignalP"/>
    </source>
</evidence>
<dbReference type="Proteomes" id="UP001501586">
    <property type="component" value="Unassembled WGS sequence"/>
</dbReference>
<feature type="chain" id="PRO_5046690558" evidence="7">
    <location>
        <begin position="32"/>
        <end position="222"/>
    </location>
</feature>
<keyword evidence="3 7" id="KW-0732">Signal</keyword>
<reference evidence="10" key="1">
    <citation type="journal article" date="2019" name="Int. J. Syst. Evol. Microbiol.">
        <title>The Global Catalogue of Microorganisms (GCM) 10K type strain sequencing project: providing services to taxonomists for standard genome sequencing and annotation.</title>
        <authorList>
            <consortium name="The Broad Institute Genomics Platform"/>
            <consortium name="The Broad Institute Genome Sequencing Center for Infectious Disease"/>
            <person name="Wu L."/>
            <person name="Ma J."/>
        </authorList>
    </citation>
    <scope>NUCLEOTIDE SEQUENCE [LARGE SCALE GENOMIC DNA]</scope>
    <source>
        <strain evidence="10">JCM 17458</strain>
    </source>
</reference>
<evidence type="ECO:0000313" key="9">
    <source>
        <dbReference type="EMBL" id="GAA4284328.1"/>
    </source>
</evidence>
<keyword evidence="6" id="KW-0812">Transmembrane</keyword>
<protein>
    <submittedName>
        <fullName evidence="9">Copper resistance protein CopC</fullName>
    </submittedName>
</protein>
<dbReference type="RefSeq" id="WP_236866005.1">
    <property type="nucleotide sequence ID" value="NZ_BAABAZ010000006.1"/>
</dbReference>
<keyword evidence="6" id="KW-1133">Transmembrane helix</keyword>
<dbReference type="InterPro" id="IPR014756">
    <property type="entry name" value="Ig_E-set"/>
</dbReference>
<comment type="subcellular location">
    <subcellularLocation>
        <location evidence="1">Cell envelope</location>
    </subcellularLocation>
</comment>
<gene>
    <name evidence="9" type="ORF">GCM10022261_18590</name>
</gene>
<accession>A0ABP8EK53</accession>
<dbReference type="PANTHER" id="PTHR34820:SF4">
    <property type="entry name" value="INNER MEMBRANE PROTEIN YEBZ"/>
    <property type="match status" value="1"/>
</dbReference>
<dbReference type="Gene3D" id="2.60.40.1220">
    <property type="match status" value="1"/>
</dbReference>
<dbReference type="PANTHER" id="PTHR34820">
    <property type="entry name" value="INNER MEMBRANE PROTEIN YEBZ"/>
    <property type="match status" value="1"/>
</dbReference>
<dbReference type="InterPro" id="IPR032694">
    <property type="entry name" value="CopC/D"/>
</dbReference>
<evidence type="ECO:0000256" key="6">
    <source>
        <dbReference type="SAM" id="Phobius"/>
    </source>
</evidence>
<evidence type="ECO:0000256" key="3">
    <source>
        <dbReference type="ARBA" id="ARBA00022729"/>
    </source>
</evidence>
<keyword evidence="2" id="KW-0479">Metal-binding</keyword>
<sequence>MTVRSTRFPLLALAASFFVALGLMFAPAALAHDQLIASNPEDGSELEQQPDWLELEFSGEIQEMGAEIQVMENGERDVSAGEIAVEGATLTSALPDDLAPAEYSVIWRVVSSDGHPISGEFTFTLKDDSGAGGEVESSDPAKSSDPSETGLGLGAGAVDEEPQQGSEDRGELESGDAQNTAGGVSTPMIVLLGVGALAIVVMVVLLLVRKNRGLPGTEDDAK</sequence>
<evidence type="ECO:0000256" key="1">
    <source>
        <dbReference type="ARBA" id="ARBA00004196"/>
    </source>
</evidence>
<evidence type="ECO:0000313" key="10">
    <source>
        <dbReference type="Proteomes" id="UP001501586"/>
    </source>
</evidence>
<feature type="transmembrane region" description="Helical" evidence="6">
    <location>
        <begin position="188"/>
        <end position="208"/>
    </location>
</feature>
<evidence type="ECO:0000256" key="5">
    <source>
        <dbReference type="SAM" id="MobiDB-lite"/>
    </source>
</evidence>
<dbReference type="InterPro" id="IPR007348">
    <property type="entry name" value="CopC_dom"/>
</dbReference>
<keyword evidence="4" id="KW-0186">Copper</keyword>
<organism evidence="9 10">
    <name type="scientific">Brevibacterium daeguense</name>
    <dbReference type="NCBI Taxonomy" id="909936"/>
    <lineage>
        <taxon>Bacteria</taxon>
        <taxon>Bacillati</taxon>
        <taxon>Actinomycetota</taxon>
        <taxon>Actinomycetes</taxon>
        <taxon>Micrococcales</taxon>
        <taxon>Brevibacteriaceae</taxon>
        <taxon>Brevibacterium</taxon>
    </lineage>
</organism>
<dbReference type="Pfam" id="PF04234">
    <property type="entry name" value="CopC"/>
    <property type="match status" value="1"/>
</dbReference>
<evidence type="ECO:0000259" key="8">
    <source>
        <dbReference type="Pfam" id="PF04234"/>
    </source>
</evidence>